<organism evidence="10 11">
    <name type="scientific">Sporolactobacillus mangiferae</name>
    <dbReference type="NCBI Taxonomy" id="2940498"/>
    <lineage>
        <taxon>Bacteria</taxon>
        <taxon>Bacillati</taxon>
        <taxon>Bacillota</taxon>
        <taxon>Bacilli</taxon>
        <taxon>Bacillales</taxon>
        <taxon>Sporolactobacillaceae</taxon>
        <taxon>Sporolactobacillus</taxon>
    </lineage>
</organism>
<dbReference type="SUPFAM" id="SSF50447">
    <property type="entry name" value="Translation proteins"/>
    <property type="match status" value="1"/>
</dbReference>
<dbReference type="Pfam" id="PF00009">
    <property type="entry name" value="GTP_EFTU"/>
    <property type="match status" value="1"/>
</dbReference>
<sequence>MAKEHYERTKPHVNIGTIGHVDHGKTTLTAAITTVLAKSGKAQARAYDSIDGAPEERERGITISTAHVEYETDKRHYAHVDCPGHADYVKNMITGAAQMDGGILVVSAVDGPMPQTREHILLAQQVGVPAIVVFLNKTDQVDDPELLELVEMEVRDLLSEYDYPGDDVPVIKGSALKALQGDAEEEKHILELMDAVDEYIPTPVRENDKPFMMPVEDVFSITGRGTVATGRVERGTVKIGDEVEILGLTDAPKKSTVTGVEMFRKTLDYAEAGDNIGALLRGVDREGVERGQVLIKPGTVTAHKKFKAQVYVLKKEEGGRHTPFFSNYRPQFYFRTTDVTGTITLPEGTEMVMPGDNVEMDVDLLAPIAIEQGTKFSIREGGRTVGAGSVSVIVE</sequence>
<dbReference type="SUPFAM" id="SSF50465">
    <property type="entry name" value="EF-Tu/eEF-1alpha/eIF2-gamma C-terminal domain"/>
    <property type="match status" value="1"/>
</dbReference>
<keyword evidence="4 8" id="KW-0460">Magnesium</keyword>
<name>A0ABT0MBY1_9BACL</name>
<dbReference type="InterPro" id="IPR004160">
    <property type="entry name" value="Transl_elong_EFTu/EF1A_C"/>
</dbReference>
<gene>
    <name evidence="8 10" type="primary">tuf</name>
    <name evidence="10" type="ORF">M3N64_10705</name>
</gene>
<dbReference type="InterPro" id="IPR009001">
    <property type="entry name" value="Transl_elong_EF1A/Init_IF2_C"/>
</dbReference>
<dbReference type="NCBIfam" id="TIGR00485">
    <property type="entry name" value="EF-Tu"/>
    <property type="match status" value="1"/>
</dbReference>
<reference evidence="10 11" key="1">
    <citation type="submission" date="2022-05" db="EMBL/GenBank/DDBJ databases">
        <title>Sporolactobacillus sp nov CPB3-1, isolated from tree bark (Mangifera indica L.).</title>
        <authorList>
            <person name="Phuengjayaem S."/>
            <person name="Tanasupawat S."/>
        </authorList>
    </citation>
    <scope>NUCLEOTIDE SEQUENCE [LARGE SCALE GENOMIC DNA]</scope>
    <source>
        <strain evidence="10 11">CPB3-1</strain>
    </source>
</reference>
<dbReference type="CDD" id="cd03707">
    <property type="entry name" value="EFTU_III"/>
    <property type="match status" value="1"/>
</dbReference>
<dbReference type="InterPro" id="IPR005225">
    <property type="entry name" value="Small_GTP-bd"/>
</dbReference>
<dbReference type="Gene3D" id="2.40.30.10">
    <property type="entry name" value="Translation factors"/>
    <property type="match status" value="2"/>
</dbReference>
<dbReference type="HAMAP" id="MF_00118_B">
    <property type="entry name" value="EF_Tu_B"/>
    <property type="match status" value="1"/>
</dbReference>
<dbReference type="EC" id="3.6.5.3" evidence="8"/>
<dbReference type="EMBL" id="JAMAST010000014">
    <property type="protein sequence ID" value="MCL1632387.1"/>
    <property type="molecule type" value="Genomic_DNA"/>
</dbReference>
<comment type="similarity">
    <text evidence="8">Belongs to the TRAFAC class translation factor GTPase superfamily. Classic translation factor GTPase family. EF-Tu/EF-1A subfamily.</text>
</comment>
<dbReference type="PROSITE" id="PS51722">
    <property type="entry name" value="G_TR_2"/>
    <property type="match status" value="1"/>
</dbReference>
<evidence type="ECO:0000256" key="1">
    <source>
        <dbReference type="ARBA" id="ARBA00022741"/>
    </source>
</evidence>
<evidence type="ECO:0000313" key="10">
    <source>
        <dbReference type="EMBL" id="MCL1632387.1"/>
    </source>
</evidence>
<dbReference type="RefSeq" id="WP_249102081.1">
    <property type="nucleotide sequence ID" value="NZ_JAMAST010000014.1"/>
</dbReference>
<feature type="binding site" evidence="8">
    <location>
        <position position="26"/>
    </location>
    <ligand>
        <name>Mg(2+)</name>
        <dbReference type="ChEBI" id="CHEBI:18420"/>
    </ligand>
</feature>
<protein>
    <recommendedName>
        <fullName evidence="7 8">Elongation factor Tu</fullName>
        <shortName evidence="8">EF-Tu</shortName>
        <ecNumber evidence="8">3.6.5.3</ecNumber>
    </recommendedName>
</protein>
<dbReference type="PANTHER" id="PTHR43721:SF22">
    <property type="entry name" value="ELONGATION FACTOR TU, MITOCHONDRIAL"/>
    <property type="match status" value="1"/>
</dbReference>
<dbReference type="InterPro" id="IPR041709">
    <property type="entry name" value="EF-Tu_GTP-bd"/>
</dbReference>
<feature type="binding site" evidence="8">
    <location>
        <begin position="19"/>
        <end position="26"/>
    </location>
    <ligand>
        <name>GTP</name>
        <dbReference type="ChEBI" id="CHEBI:37565"/>
    </ligand>
</feature>
<dbReference type="PRINTS" id="PR00315">
    <property type="entry name" value="ELONGATNFCT"/>
</dbReference>
<dbReference type="NCBIfam" id="NF000766">
    <property type="entry name" value="PRK00049.1"/>
    <property type="match status" value="1"/>
</dbReference>
<evidence type="ECO:0000256" key="6">
    <source>
        <dbReference type="ARBA" id="ARBA00023134"/>
    </source>
</evidence>
<dbReference type="Proteomes" id="UP001203004">
    <property type="component" value="Unassembled WGS sequence"/>
</dbReference>
<dbReference type="InterPro" id="IPR004161">
    <property type="entry name" value="EFTu-like_2"/>
</dbReference>
<dbReference type="InterPro" id="IPR009000">
    <property type="entry name" value="Transl_B-barrel_sf"/>
</dbReference>
<evidence type="ECO:0000259" key="9">
    <source>
        <dbReference type="PROSITE" id="PS51722"/>
    </source>
</evidence>
<dbReference type="NCBIfam" id="NF009373">
    <property type="entry name" value="PRK12736.1"/>
    <property type="match status" value="1"/>
</dbReference>
<evidence type="ECO:0000313" key="11">
    <source>
        <dbReference type="Proteomes" id="UP001203004"/>
    </source>
</evidence>
<dbReference type="InterPro" id="IPR033720">
    <property type="entry name" value="EFTU_2"/>
</dbReference>
<comment type="function">
    <text evidence="8">GTP hydrolase that promotes the GTP-dependent binding of aminoacyl-tRNA to the A-site of ribosomes during protein biosynthesis.</text>
</comment>
<proteinExistence type="inferred from homology"/>
<evidence type="ECO:0000256" key="8">
    <source>
        <dbReference type="HAMAP-Rule" id="MF_00118"/>
    </source>
</evidence>
<dbReference type="PANTHER" id="PTHR43721">
    <property type="entry name" value="ELONGATION FACTOR TU-RELATED"/>
    <property type="match status" value="1"/>
</dbReference>
<dbReference type="NCBIfam" id="NF009372">
    <property type="entry name" value="PRK12735.1"/>
    <property type="match status" value="1"/>
</dbReference>
<dbReference type="Pfam" id="PF03144">
    <property type="entry name" value="GTP_EFTU_D2"/>
    <property type="match status" value="1"/>
</dbReference>
<feature type="domain" description="Tr-type G" evidence="9">
    <location>
        <begin position="10"/>
        <end position="204"/>
    </location>
</feature>
<evidence type="ECO:0000256" key="5">
    <source>
        <dbReference type="ARBA" id="ARBA00022917"/>
    </source>
</evidence>
<dbReference type="InterPro" id="IPR031157">
    <property type="entry name" value="G_TR_CS"/>
</dbReference>
<dbReference type="InterPro" id="IPR050055">
    <property type="entry name" value="EF-Tu_GTPase"/>
</dbReference>
<comment type="catalytic activity">
    <reaction evidence="8">
        <text>GTP + H2O = GDP + phosphate + H(+)</text>
        <dbReference type="Rhea" id="RHEA:19669"/>
        <dbReference type="ChEBI" id="CHEBI:15377"/>
        <dbReference type="ChEBI" id="CHEBI:15378"/>
        <dbReference type="ChEBI" id="CHEBI:37565"/>
        <dbReference type="ChEBI" id="CHEBI:43474"/>
        <dbReference type="ChEBI" id="CHEBI:58189"/>
        <dbReference type="EC" id="3.6.5.3"/>
    </reaction>
</comment>
<dbReference type="CDD" id="cd01884">
    <property type="entry name" value="EF_Tu"/>
    <property type="match status" value="1"/>
</dbReference>
<accession>A0ABT0MBY1</accession>
<keyword evidence="11" id="KW-1185">Reference proteome</keyword>
<dbReference type="GO" id="GO:0003746">
    <property type="term" value="F:translation elongation factor activity"/>
    <property type="evidence" value="ECO:0007669"/>
    <property type="project" value="UniProtKB-KW"/>
</dbReference>
<keyword evidence="6 8" id="KW-0342">GTP-binding</keyword>
<evidence type="ECO:0000256" key="7">
    <source>
        <dbReference type="ARBA" id="ARBA00029554"/>
    </source>
</evidence>
<comment type="caution">
    <text evidence="10">The sequence shown here is derived from an EMBL/GenBank/DDBJ whole genome shotgun (WGS) entry which is preliminary data.</text>
</comment>
<comment type="subcellular location">
    <subcellularLocation>
        <location evidence="8">Cytoplasm</location>
    </subcellularLocation>
</comment>
<dbReference type="NCBIfam" id="TIGR00231">
    <property type="entry name" value="small_GTP"/>
    <property type="match status" value="1"/>
</dbReference>
<dbReference type="SUPFAM" id="SSF52540">
    <property type="entry name" value="P-loop containing nucleoside triphosphate hydrolases"/>
    <property type="match status" value="1"/>
</dbReference>
<keyword evidence="2 8" id="KW-0251">Elongation factor</keyword>
<evidence type="ECO:0000256" key="3">
    <source>
        <dbReference type="ARBA" id="ARBA00022801"/>
    </source>
</evidence>
<keyword evidence="8" id="KW-0479">Metal-binding</keyword>
<dbReference type="InterPro" id="IPR004541">
    <property type="entry name" value="Transl_elong_EFTu/EF1A_bac/org"/>
</dbReference>
<comment type="subunit">
    <text evidence="8">Monomer.</text>
</comment>
<dbReference type="PROSITE" id="PS00301">
    <property type="entry name" value="G_TR_1"/>
    <property type="match status" value="1"/>
</dbReference>
<dbReference type="Pfam" id="PF03143">
    <property type="entry name" value="GTP_EFTU_D3"/>
    <property type="match status" value="1"/>
</dbReference>
<evidence type="ECO:0000256" key="2">
    <source>
        <dbReference type="ARBA" id="ARBA00022768"/>
    </source>
</evidence>
<keyword evidence="5 8" id="KW-0648">Protein biosynthesis</keyword>
<feature type="binding site" evidence="8">
    <location>
        <begin position="81"/>
        <end position="85"/>
    </location>
    <ligand>
        <name>GTP</name>
        <dbReference type="ChEBI" id="CHEBI:37565"/>
    </ligand>
</feature>
<feature type="binding site" evidence="8">
    <location>
        <begin position="136"/>
        <end position="139"/>
    </location>
    <ligand>
        <name>GTP</name>
        <dbReference type="ChEBI" id="CHEBI:37565"/>
    </ligand>
</feature>
<keyword evidence="3 8" id="KW-0378">Hydrolase</keyword>
<evidence type="ECO:0000256" key="4">
    <source>
        <dbReference type="ARBA" id="ARBA00022842"/>
    </source>
</evidence>
<dbReference type="InterPro" id="IPR000795">
    <property type="entry name" value="T_Tr_GTP-bd_dom"/>
</dbReference>
<keyword evidence="1 8" id="KW-0547">Nucleotide-binding</keyword>
<dbReference type="InterPro" id="IPR027417">
    <property type="entry name" value="P-loop_NTPase"/>
</dbReference>
<dbReference type="Gene3D" id="3.40.50.300">
    <property type="entry name" value="P-loop containing nucleotide triphosphate hydrolases"/>
    <property type="match status" value="1"/>
</dbReference>
<dbReference type="CDD" id="cd03697">
    <property type="entry name" value="EFTU_II"/>
    <property type="match status" value="1"/>
</dbReference>
<keyword evidence="8" id="KW-0963">Cytoplasm</keyword>